<proteinExistence type="predicted"/>
<evidence type="ECO:0000313" key="3">
    <source>
        <dbReference type="EMBL" id="PHH81327.1"/>
    </source>
</evidence>
<keyword evidence="2" id="KW-0732">Signal</keyword>
<feature type="chain" id="PRO_5012699689" evidence="2">
    <location>
        <begin position="19"/>
        <end position="575"/>
    </location>
</feature>
<feature type="compositionally biased region" description="Basic and acidic residues" evidence="1">
    <location>
        <begin position="344"/>
        <end position="353"/>
    </location>
</feature>
<comment type="caution">
    <text evidence="3">The sequence shown here is derived from an EMBL/GenBank/DDBJ whole genome shotgun (WGS) entry which is preliminary data.</text>
</comment>
<reference evidence="3 4" key="1">
    <citation type="submission" date="2017-06" db="EMBL/GenBank/DDBJ databases">
        <title>Ant-infecting Ophiocordyceps genomes reveal a high diversity of potential behavioral manipulation genes and a possible major role for enterotoxins.</title>
        <authorList>
            <person name="De Bekker C."/>
            <person name="Evans H.C."/>
            <person name="Brachmann A."/>
            <person name="Hughes D.P."/>
        </authorList>
    </citation>
    <scope>NUCLEOTIDE SEQUENCE [LARGE SCALE GENOMIC DNA]</scope>
    <source>
        <strain evidence="3 4">1348a</strain>
    </source>
</reference>
<evidence type="ECO:0000313" key="4">
    <source>
        <dbReference type="Proteomes" id="UP000224854"/>
    </source>
</evidence>
<evidence type="ECO:0000256" key="1">
    <source>
        <dbReference type="SAM" id="MobiDB-lite"/>
    </source>
</evidence>
<evidence type="ECO:0000256" key="2">
    <source>
        <dbReference type="SAM" id="SignalP"/>
    </source>
</evidence>
<feature type="compositionally biased region" description="Basic residues" evidence="1">
    <location>
        <begin position="523"/>
        <end position="537"/>
    </location>
</feature>
<name>A0A2C5ZJV9_9HYPO</name>
<feature type="signal peptide" evidence="2">
    <location>
        <begin position="1"/>
        <end position="18"/>
    </location>
</feature>
<dbReference type="OrthoDB" id="4928074at2759"/>
<dbReference type="EMBL" id="NJEU01000128">
    <property type="protein sequence ID" value="PHH81327.1"/>
    <property type="molecule type" value="Genomic_DNA"/>
</dbReference>
<dbReference type="Proteomes" id="UP000224854">
    <property type="component" value="Unassembled WGS sequence"/>
</dbReference>
<keyword evidence="4" id="KW-1185">Reference proteome</keyword>
<protein>
    <submittedName>
        <fullName evidence="3">Uncharacterized protein</fullName>
    </submittedName>
</protein>
<dbReference type="Gene3D" id="2.170.15.10">
    <property type="entry name" value="Proaerolysin, chain A, domain 3"/>
    <property type="match status" value="1"/>
</dbReference>
<feature type="region of interest" description="Disordered" evidence="1">
    <location>
        <begin position="327"/>
        <end position="355"/>
    </location>
</feature>
<dbReference type="AlphaFoldDB" id="A0A2C5ZJV9"/>
<accession>A0A2C5ZJV9</accession>
<sequence>MMLSCLVLYGLLLVPVSALSESRRHNTTQLFIDNLQRNVRIDWNTPPRAYIDGQFEKSCPNWAFTCWYVGFSIRKLLVDKYLFDPFNKTKIVSRPNISIYYNPLVEKSVVNMGDDDLSMSVEESKTSIDSTTKGWQIGAQISLGAGQGVSASVGVSGSYSSSQTTGNWDTKGVSVSSVCKPGHDCRIETWTFHLKIEGHCRIEPIVNCAGPMDPCRRDWSQTCQQFEDYRHRHCLTNDDAVEPYKYEPCEVTTPVLDQAGRPFTRIVRISQDIASVHDEAKKQGERIAKAVKKYSDYYKLDNGKYYNEENDMWWNFASQSWVRVKGRPKPDLSRFKGKAKPRGSGKEHGEKKGKAVPKAVKMVDDWFLLDNGARYKRPNLWWDFEGQVWVSRNDVWVPDLSGFTDRHGAKGSWPDKALQDTDKRLALRVVGKGKDWYQLEDCMWYDKETDEIWSGHDGGWFKRPAVLLVPDTSEFDRLHKAGDVSNLYDSGSDDAGAHAGGQDDAEPPARATSRAHGGDKAGKVKRSSMSRAPRHGKFGADATFSTQLQASARAADIEVTFVDDLPDNLFGANQG</sequence>
<feature type="region of interest" description="Disordered" evidence="1">
    <location>
        <begin position="489"/>
        <end position="543"/>
    </location>
</feature>
<gene>
    <name evidence="3" type="ORF">CDD82_1028</name>
</gene>
<organism evidence="3 4">
    <name type="scientific">Ophiocordyceps australis</name>
    <dbReference type="NCBI Taxonomy" id="1399860"/>
    <lineage>
        <taxon>Eukaryota</taxon>
        <taxon>Fungi</taxon>
        <taxon>Dikarya</taxon>
        <taxon>Ascomycota</taxon>
        <taxon>Pezizomycotina</taxon>
        <taxon>Sordariomycetes</taxon>
        <taxon>Hypocreomycetidae</taxon>
        <taxon>Hypocreales</taxon>
        <taxon>Ophiocordycipitaceae</taxon>
        <taxon>Ophiocordyceps</taxon>
    </lineage>
</organism>